<comment type="caution">
    <text evidence="13">The sequence shown here is derived from an EMBL/GenBank/DDBJ whole genome shotgun (WGS) entry which is preliminary data.</text>
</comment>
<dbReference type="HAMAP" id="MF_00033">
    <property type="entry name" value="MurG"/>
    <property type="match status" value="1"/>
</dbReference>
<keyword evidence="4" id="KW-0808">Transferase</keyword>
<feature type="transmembrane region" description="Helical" evidence="10">
    <location>
        <begin position="139"/>
        <end position="158"/>
    </location>
</feature>
<keyword evidence="2" id="KW-0132">Cell division</keyword>
<evidence type="ECO:0000256" key="2">
    <source>
        <dbReference type="ARBA" id="ARBA00022618"/>
    </source>
</evidence>
<evidence type="ECO:0000256" key="4">
    <source>
        <dbReference type="ARBA" id="ARBA00022679"/>
    </source>
</evidence>
<evidence type="ECO:0000259" key="12">
    <source>
        <dbReference type="Pfam" id="PF04101"/>
    </source>
</evidence>
<keyword evidence="8" id="KW-0131">Cell cycle</keyword>
<keyword evidence="3" id="KW-0328">Glycosyltransferase</keyword>
<evidence type="ECO:0008006" key="15">
    <source>
        <dbReference type="Google" id="ProtNLM"/>
    </source>
</evidence>
<feature type="domain" description="Glycosyltransferase family 28 N-terminal" evidence="11">
    <location>
        <begin position="4"/>
        <end position="186"/>
    </location>
</feature>
<dbReference type="InterPro" id="IPR007235">
    <property type="entry name" value="Glyco_trans_28_C"/>
</dbReference>
<dbReference type="GO" id="GO:0005975">
    <property type="term" value="P:carbohydrate metabolic process"/>
    <property type="evidence" value="ECO:0007669"/>
    <property type="project" value="InterPro"/>
</dbReference>
<evidence type="ECO:0000256" key="5">
    <source>
        <dbReference type="ARBA" id="ARBA00022960"/>
    </source>
</evidence>
<dbReference type="CDD" id="cd03785">
    <property type="entry name" value="GT28_MurG"/>
    <property type="match status" value="1"/>
</dbReference>
<keyword evidence="10" id="KW-1133">Transmembrane helix</keyword>
<dbReference type="AlphaFoldDB" id="A0A2M7E6F9"/>
<dbReference type="GO" id="GO:0009252">
    <property type="term" value="P:peptidoglycan biosynthetic process"/>
    <property type="evidence" value="ECO:0007669"/>
    <property type="project" value="UniProtKB-KW"/>
</dbReference>
<sequence>MKCIVIAAGGTGGHLFPALAIAEELKEKNKGLKIVLVGRAKKKYQHLFRKKGFVFWEMRAIRLPEMSLWKAIANMLSLRAPHPCFRKKAGGRGNLEIASSAKERWRTRNDFVDWLKFPFLLFPAFMQTIFMLLRFKPAVVVGMGGAASGLPVLAASFLRIRTLIQEHDILPGVTTKILSHFAGEIAVGFEETKKYLPGKNLLVTGNPVKKQILERNREDALKELGLPPGYFTILFLGGSSGAHSLNLTAAAAIDDLENEEENLQIIHLTGETDYPRIKRIYQKSSIKSVVLPFTEKVENVYAAADLVIARAGAMTISEISARGLPAILIPYPYAKRNHQEINAKYLVEKEAAILIKDQELSGPRLAREILSLRKDRKRLSEMSKNSQVLARPKATEKTVEGILKLMKTTKDTSYKTT</sequence>
<dbReference type="GO" id="GO:0008360">
    <property type="term" value="P:regulation of cell shape"/>
    <property type="evidence" value="ECO:0007669"/>
    <property type="project" value="UniProtKB-KW"/>
</dbReference>
<dbReference type="InterPro" id="IPR006009">
    <property type="entry name" value="GlcNAc_MurG"/>
</dbReference>
<evidence type="ECO:0000259" key="11">
    <source>
        <dbReference type="Pfam" id="PF03033"/>
    </source>
</evidence>
<reference evidence="14" key="1">
    <citation type="submission" date="2017-09" db="EMBL/GenBank/DDBJ databases">
        <title>Depth-based differentiation of microbial function through sediment-hosted aquifers and enrichment of novel symbionts in the deep terrestrial subsurface.</title>
        <authorList>
            <person name="Probst A.J."/>
            <person name="Ladd B."/>
            <person name="Jarett J.K."/>
            <person name="Geller-Mcgrath D.E."/>
            <person name="Sieber C.M.K."/>
            <person name="Emerson J.B."/>
            <person name="Anantharaman K."/>
            <person name="Thomas B.C."/>
            <person name="Malmstrom R."/>
            <person name="Stieglmeier M."/>
            <person name="Klingl A."/>
            <person name="Woyke T."/>
            <person name="Ryan C.M."/>
            <person name="Banfield J.F."/>
        </authorList>
    </citation>
    <scope>NUCLEOTIDE SEQUENCE [LARGE SCALE GENOMIC DNA]</scope>
</reference>
<dbReference type="SUPFAM" id="SSF53756">
    <property type="entry name" value="UDP-Glycosyltransferase/glycogen phosphorylase"/>
    <property type="match status" value="2"/>
</dbReference>
<dbReference type="Pfam" id="PF04101">
    <property type="entry name" value="Glyco_tran_28_C"/>
    <property type="match status" value="1"/>
</dbReference>
<evidence type="ECO:0000256" key="10">
    <source>
        <dbReference type="SAM" id="Phobius"/>
    </source>
</evidence>
<feature type="transmembrane region" description="Helical" evidence="10">
    <location>
        <begin position="114"/>
        <end position="133"/>
    </location>
</feature>
<keyword evidence="5" id="KW-0133">Cell shape</keyword>
<keyword evidence="9" id="KW-0961">Cell wall biogenesis/degradation</keyword>
<dbReference type="EMBL" id="PETL01000392">
    <property type="protein sequence ID" value="PIV63304.1"/>
    <property type="molecule type" value="Genomic_DNA"/>
</dbReference>
<organism evidence="13 14">
    <name type="scientific">bacterium (Candidatus Ratteibacteria) CG01_land_8_20_14_3_00_40_19</name>
    <dbReference type="NCBI Taxonomy" id="2014290"/>
    <lineage>
        <taxon>Bacteria</taxon>
        <taxon>Candidatus Ratteibacteria</taxon>
    </lineage>
</organism>
<evidence type="ECO:0000256" key="6">
    <source>
        <dbReference type="ARBA" id="ARBA00022984"/>
    </source>
</evidence>
<evidence type="ECO:0000256" key="1">
    <source>
        <dbReference type="ARBA" id="ARBA00022475"/>
    </source>
</evidence>
<evidence type="ECO:0000256" key="9">
    <source>
        <dbReference type="ARBA" id="ARBA00023316"/>
    </source>
</evidence>
<dbReference type="Proteomes" id="UP000228886">
    <property type="component" value="Unassembled WGS sequence"/>
</dbReference>
<dbReference type="Pfam" id="PF03033">
    <property type="entry name" value="Glyco_transf_28"/>
    <property type="match status" value="1"/>
</dbReference>
<keyword evidence="7 10" id="KW-0472">Membrane</keyword>
<feature type="domain" description="Glycosyl transferase family 28 C-terminal" evidence="12">
    <location>
        <begin position="232"/>
        <end position="394"/>
    </location>
</feature>
<dbReference type="PANTHER" id="PTHR21015:SF22">
    <property type="entry name" value="GLYCOSYLTRANSFERASE"/>
    <property type="match status" value="1"/>
</dbReference>
<dbReference type="PANTHER" id="PTHR21015">
    <property type="entry name" value="UDP-N-ACETYLGLUCOSAMINE--N-ACETYLMURAMYL-(PENTAPEPTIDE) PYROPHOSPHORYL-UNDECAPRENOL N-ACETYLGLUCOSAMINE TRANSFERASE 1"/>
    <property type="match status" value="1"/>
</dbReference>
<keyword evidence="10" id="KW-0812">Transmembrane</keyword>
<proteinExistence type="inferred from homology"/>
<dbReference type="GO" id="GO:0051301">
    <property type="term" value="P:cell division"/>
    <property type="evidence" value="ECO:0007669"/>
    <property type="project" value="UniProtKB-KW"/>
</dbReference>
<evidence type="ECO:0000313" key="14">
    <source>
        <dbReference type="Proteomes" id="UP000228886"/>
    </source>
</evidence>
<evidence type="ECO:0000256" key="3">
    <source>
        <dbReference type="ARBA" id="ARBA00022676"/>
    </source>
</evidence>
<keyword evidence="1" id="KW-1003">Cell membrane</keyword>
<dbReference type="InterPro" id="IPR004276">
    <property type="entry name" value="GlycoTrans_28_N"/>
</dbReference>
<accession>A0A2M7E6F9</accession>
<protein>
    <recommendedName>
        <fullName evidence="15">Undecaprenyl-PP-MurNAc-pentapeptide-UDPGlcNAc GlcNAc transferase</fullName>
    </recommendedName>
</protein>
<dbReference type="GO" id="GO:0071555">
    <property type="term" value="P:cell wall organization"/>
    <property type="evidence" value="ECO:0007669"/>
    <property type="project" value="UniProtKB-KW"/>
</dbReference>
<name>A0A2M7E6F9_9BACT</name>
<evidence type="ECO:0000256" key="8">
    <source>
        <dbReference type="ARBA" id="ARBA00023306"/>
    </source>
</evidence>
<keyword evidence="6" id="KW-0573">Peptidoglycan synthesis</keyword>
<feature type="non-terminal residue" evidence="13">
    <location>
        <position position="417"/>
    </location>
</feature>
<evidence type="ECO:0000256" key="7">
    <source>
        <dbReference type="ARBA" id="ARBA00023136"/>
    </source>
</evidence>
<evidence type="ECO:0000313" key="13">
    <source>
        <dbReference type="EMBL" id="PIV63304.1"/>
    </source>
</evidence>
<dbReference type="Gene3D" id="3.40.50.2000">
    <property type="entry name" value="Glycogen Phosphorylase B"/>
    <property type="match status" value="2"/>
</dbReference>
<gene>
    <name evidence="13" type="ORF">COS11_08140</name>
</gene>
<dbReference type="GO" id="GO:0050511">
    <property type="term" value="F:undecaprenyldiphospho-muramoylpentapeptide beta-N-acetylglucosaminyltransferase activity"/>
    <property type="evidence" value="ECO:0007669"/>
    <property type="project" value="InterPro"/>
</dbReference>